<comment type="catalytic activity">
    <reaction evidence="11 12">
        <text>GTP + AH2 + S-adenosyl-L-methionine = (8S)-3',8-cyclo-7,8-dihydroguanosine 5'-triphosphate + 5'-deoxyadenosine + L-methionine + A + H(+)</text>
        <dbReference type="Rhea" id="RHEA:49576"/>
        <dbReference type="ChEBI" id="CHEBI:13193"/>
        <dbReference type="ChEBI" id="CHEBI:15378"/>
        <dbReference type="ChEBI" id="CHEBI:17319"/>
        <dbReference type="ChEBI" id="CHEBI:17499"/>
        <dbReference type="ChEBI" id="CHEBI:37565"/>
        <dbReference type="ChEBI" id="CHEBI:57844"/>
        <dbReference type="ChEBI" id="CHEBI:59789"/>
        <dbReference type="ChEBI" id="CHEBI:131766"/>
        <dbReference type="EC" id="4.1.99.22"/>
    </reaction>
</comment>
<feature type="binding site" evidence="12">
    <location>
        <position position="58"/>
    </location>
    <ligand>
        <name>[4Fe-4S] cluster</name>
        <dbReference type="ChEBI" id="CHEBI:49883"/>
        <label>1</label>
        <note>4Fe-4S-S-AdoMet</note>
    </ligand>
</feature>
<feature type="binding site" evidence="12">
    <location>
        <position position="136"/>
    </location>
    <ligand>
        <name>GTP</name>
        <dbReference type="ChEBI" id="CHEBI:37565"/>
    </ligand>
</feature>
<feature type="binding site" evidence="12">
    <location>
        <position position="306"/>
    </location>
    <ligand>
        <name>[4Fe-4S] cluster</name>
        <dbReference type="ChEBI" id="CHEBI:49883"/>
        <label>2</label>
        <note>4Fe-4S-substrate</note>
    </ligand>
</feature>
<evidence type="ECO:0000313" key="15">
    <source>
        <dbReference type="Proteomes" id="UP000316798"/>
    </source>
</evidence>
<keyword evidence="10 12" id="KW-0456">Lyase</keyword>
<evidence type="ECO:0000256" key="8">
    <source>
        <dbReference type="ARBA" id="ARBA00023134"/>
    </source>
</evidence>
<feature type="binding site" evidence="12">
    <location>
        <position position="105"/>
    </location>
    <ligand>
        <name>S-adenosyl-L-methionine</name>
        <dbReference type="ChEBI" id="CHEBI:59789"/>
    </ligand>
</feature>
<keyword evidence="3 12" id="KW-0949">S-adenosyl-L-methionine</keyword>
<feature type="binding site" evidence="12">
    <location>
        <position position="60"/>
    </location>
    <ligand>
        <name>S-adenosyl-L-methionine</name>
        <dbReference type="ChEBI" id="CHEBI:59789"/>
    </ligand>
</feature>
<evidence type="ECO:0000256" key="5">
    <source>
        <dbReference type="ARBA" id="ARBA00022741"/>
    </source>
</evidence>
<evidence type="ECO:0000256" key="10">
    <source>
        <dbReference type="ARBA" id="ARBA00023239"/>
    </source>
</evidence>
<evidence type="ECO:0000256" key="9">
    <source>
        <dbReference type="ARBA" id="ARBA00023150"/>
    </source>
</evidence>
<dbReference type="InterPro" id="IPR013483">
    <property type="entry name" value="MoaA"/>
</dbReference>
<protein>
    <recommendedName>
        <fullName evidence="1 12">GTP 3',8-cyclase</fullName>
        <ecNumber evidence="1 12">4.1.99.22</ecNumber>
    </recommendedName>
    <alternativeName>
        <fullName evidence="12">Molybdenum cofactor biosynthesis protein A</fullName>
    </alternativeName>
</protein>
<dbReference type="AlphaFoldDB" id="A0A515DAR3"/>
<dbReference type="InterPro" id="IPR040064">
    <property type="entry name" value="MoaA-like"/>
</dbReference>
<feature type="binding site" evidence="12">
    <location>
        <position position="303"/>
    </location>
    <ligand>
        <name>[4Fe-4S] cluster</name>
        <dbReference type="ChEBI" id="CHEBI:49883"/>
        <label>2</label>
        <note>4Fe-4S-substrate</note>
    </ligand>
</feature>
<dbReference type="SFLD" id="SFLDG01067">
    <property type="entry name" value="SPASM/twitch_domain_containing"/>
    <property type="match status" value="1"/>
</dbReference>
<evidence type="ECO:0000259" key="13">
    <source>
        <dbReference type="PROSITE" id="PS51918"/>
    </source>
</evidence>
<evidence type="ECO:0000256" key="7">
    <source>
        <dbReference type="ARBA" id="ARBA00023014"/>
    </source>
</evidence>
<feature type="binding site" evidence="12">
    <location>
        <position position="232"/>
    </location>
    <ligand>
        <name>S-adenosyl-L-methionine</name>
        <dbReference type="ChEBI" id="CHEBI:59789"/>
    </ligand>
</feature>
<dbReference type="InterPro" id="IPR013785">
    <property type="entry name" value="Aldolase_TIM"/>
</dbReference>
<sequence>MSERVIPLLDHRSAALAPPSSAPDPHTPAAISGRVSDRLGRPLRDLRISVTDRCNFRCTYCMPKEIFGKDHPFLPHASLLTFEEITRIARLFITHGVQKIRLTGGEPLLRKNIEVLIGQLAALRTLDGKPLDLTLTTNGSILARKAKALKAAGLQRVTVSLDGMDDAVFRSMNDVDFPVADVLAGIEAARAAGLGPIKVNMVVKRGTNEREILPMARHFRGTGIVLRFIEYMDVGATNGWRMDEVLPSSAVVQLLRTELPLVPLEPTAPGETAERWGYADASGRHDPQLGEIGVISSVTHAFCGSCNRARLSTEGKLFLCLFASRGYDLRGLLRGDATDEEIASTIGRIWQGRSDRYSELRSTMAPDAAGGARHIEMSYIGG</sequence>
<feature type="binding site" evidence="12">
    <location>
        <position position="160"/>
    </location>
    <ligand>
        <name>S-adenosyl-L-methionine</name>
        <dbReference type="ChEBI" id="CHEBI:59789"/>
    </ligand>
</feature>
<dbReference type="SMART" id="SM00729">
    <property type="entry name" value="Elp3"/>
    <property type="match status" value="1"/>
</dbReference>
<dbReference type="SFLD" id="SFLDG01383">
    <property type="entry name" value="cyclic_pyranopterin_phosphate"/>
    <property type="match status" value="1"/>
</dbReference>
<evidence type="ECO:0000256" key="6">
    <source>
        <dbReference type="ARBA" id="ARBA00023004"/>
    </source>
</evidence>
<dbReference type="GO" id="GO:0061798">
    <property type="term" value="F:GTP 3',8'-cyclase activity"/>
    <property type="evidence" value="ECO:0007669"/>
    <property type="project" value="UniProtKB-UniRule"/>
</dbReference>
<evidence type="ECO:0000256" key="2">
    <source>
        <dbReference type="ARBA" id="ARBA00022485"/>
    </source>
</evidence>
<feature type="binding site" evidence="12">
    <location>
        <position position="198"/>
    </location>
    <ligand>
        <name>GTP</name>
        <dbReference type="ChEBI" id="CHEBI:37565"/>
    </ligand>
</feature>
<evidence type="ECO:0000256" key="3">
    <source>
        <dbReference type="ARBA" id="ARBA00022691"/>
    </source>
</evidence>
<dbReference type="OrthoDB" id="9763993at2"/>
<dbReference type="CDD" id="cd01335">
    <property type="entry name" value="Radical_SAM"/>
    <property type="match status" value="1"/>
</dbReference>
<feature type="binding site" evidence="12">
    <location>
        <position position="320"/>
    </location>
    <ligand>
        <name>[4Fe-4S] cluster</name>
        <dbReference type="ChEBI" id="CHEBI:49883"/>
        <label>2</label>
        <note>4Fe-4S-substrate</note>
    </ligand>
</feature>
<accession>A0A515DAR3</accession>
<dbReference type="EMBL" id="CP035503">
    <property type="protein sequence ID" value="QDL37498.1"/>
    <property type="molecule type" value="Genomic_DNA"/>
</dbReference>
<evidence type="ECO:0000256" key="4">
    <source>
        <dbReference type="ARBA" id="ARBA00022723"/>
    </source>
</evidence>
<feature type="binding site" evidence="12">
    <location>
        <position position="101"/>
    </location>
    <ligand>
        <name>GTP</name>
        <dbReference type="ChEBI" id="CHEBI:37565"/>
    </ligand>
</feature>
<keyword evidence="15" id="KW-1185">Reference proteome</keyword>
<comment type="cofactor">
    <cofactor evidence="12">
        <name>[4Fe-4S] cluster</name>
        <dbReference type="ChEBI" id="CHEBI:49883"/>
    </cofactor>
    <text evidence="12">Binds 2 [4Fe-4S] clusters. Binds 1 [4Fe-4S] cluster coordinated with 3 cysteines and an exchangeable S-adenosyl-L-methionine and 1 [4Fe-4S] cluster coordinated with 3 cysteines and the GTP-derived substrate.</text>
</comment>
<keyword evidence="5 12" id="KW-0547">Nucleotide-binding</keyword>
<dbReference type="PANTHER" id="PTHR22960:SF0">
    <property type="entry name" value="MOLYBDENUM COFACTOR BIOSYNTHESIS PROTEIN 1"/>
    <property type="match status" value="1"/>
</dbReference>
<dbReference type="Proteomes" id="UP000316798">
    <property type="component" value="Chromosome"/>
</dbReference>
<evidence type="ECO:0000256" key="11">
    <source>
        <dbReference type="ARBA" id="ARBA00048697"/>
    </source>
</evidence>
<comment type="subunit">
    <text evidence="12">Monomer and homodimer.</text>
</comment>
<keyword evidence="7 12" id="KW-0411">Iron-sulfur</keyword>
<dbReference type="InterPro" id="IPR058240">
    <property type="entry name" value="rSAM_sf"/>
</dbReference>
<dbReference type="GO" id="GO:0061799">
    <property type="term" value="F:cyclic pyranopterin monophosphate synthase activity"/>
    <property type="evidence" value="ECO:0007669"/>
    <property type="project" value="TreeGrafter"/>
</dbReference>
<dbReference type="SFLD" id="SFLDS00029">
    <property type="entry name" value="Radical_SAM"/>
    <property type="match status" value="1"/>
</dbReference>
<dbReference type="KEGG" id="rhf:EUB48_09630"/>
<dbReference type="GO" id="GO:0046872">
    <property type="term" value="F:metal ion binding"/>
    <property type="evidence" value="ECO:0007669"/>
    <property type="project" value="UniProtKB-KW"/>
</dbReference>
<feature type="binding site" evidence="12">
    <location>
        <begin position="308"/>
        <end position="310"/>
    </location>
    <ligand>
        <name>GTP</name>
        <dbReference type="ChEBI" id="CHEBI:37565"/>
    </ligand>
</feature>
<dbReference type="GO" id="GO:0051539">
    <property type="term" value="F:4 iron, 4 sulfur cluster binding"/>
    <property type="evidence" value="ECO:0007669"/>
    <property type="project" value="UniProtKB-UniRule"/>
</dbReference>
<dbReference type="SFLD" id="SFLDG01386">
    <property type="entry name" value="main_SPASM_domain-containing"/>
    <property type="match status" value="1"/>
</dbReference>
<reference evidence="14 15" key="1">
    <citation type="submission" date="2019-01" db="EMBL/GenBank/DDBJ databases">
        <title>Genomic insights into a novel species Rhodoferax sp.</title>
        <authorList>
            <person name="Jin L."/>
        </authorList>
    </citation>
    <scope>NUCLEOTIDE SEQUENCE [LARGE SCALE GENOMIC DNA]</scope>
    <source>
        <strain evidence="14 15">CHu59-6-5</strain>
    </source>
</reference>
<dbReference type="EC" id="4.1.99.22" evidence="1 12"/>
<evidence type="ECO:0000256" key="12">
    <source>
        <dbReference type="HAMAP-Rule" id="MF_01225"/>
    </source>
</evidence>
<comment type="function">
    <text evidence="12">Catalyzes the cyclization of GTP to (8S)-3',8-cyclo-7,8-dihydroguanosine 5'-triphosphate.</text>
</comment>
<dbReference type="CDD" id="cd21117">
    <property type="entry name" value="Twitch_MoaA"/>
    <property type="match status" value="1"/>
</dbReference>
<dbReference type="PROSITE" id="PS51918">
    <property type="entry name" value="RADICAL_SAM"/>
    <property type="match status" value="1"/>
</dbReference>
<dbReference type="PROSITE" id="PS01305">
    <property type="entry name" value="MOAA_NIFB_PQQE"/>
    <property type="match status" value="1"/>
</dbReference>
<keyword evidence="2 12" id="KW-0004">4Fe-4S</keyword>
<evidence type="ECO:0000256" key="1">
    <source>
        <dbReference type="ARBA" id="ARBA00012167"/>
    </source>
</evidence>
<dbReference type="InterPro" id="IPR000385">
    <property type="entry name" value="MoaA_NifB_PqqE_Fe-S-bd_CS"/>
</dbReference>
<dbReference type="Pfam" id="PF04055">
    <property type="entry name" value="Radical_SAM"/>
    <property type="match status" value="1"/>
</dbReference>
<feature type="binding site" evidence="12">
    <location>
        <position position="54"/>
    </location>
    <ligand>
        <name>[4Fe-4S] cluster</name>
        <dbReference type="ChEBI" id="CHEBI:49883"/>
        <label>1</label>
        <note>4Fe-4S-S-AdoMet</note>
    </ligand>
</feature>
<dbReference type="InterPro" id="IPR006638">
    <property type="entry name" value="Elp3/MiaA/NifB-like_rSAM"/>
</dbReference>
<dbReference type="UniPathway" id="UPA00344"/>
<comment type="pathway">
    <text evidence="12">Cofactor biosynthesis; molybdopterin biosynthesis.</text>
</comment>
<dbReference type="GO" id="GO:1904047">
    <property type="term" value="F:S-adenosyl-L-methionine binding"/>
    <property type="evidence" value="ECO:0007669"/>
    <property type="project" value="UniProtKB-UniRule"/>
</dbReference>
<keyword evidence="9 12" id="KW-0501">Molybdenum cofactor biosynthesis</keyword>
<dbReference type="InterPro" id="IPR007197">
    <property type="entry name" value="rSAM"/>
</dbReference>
<dbReference type="InterPro" id="IPR050105">
    <property type="entry name" value="MoCo_biosynth_MoaA/MoaC"/>
</dbReference>
<feature type="domain" description="Radical SAM core" evidence="13">
    <location>
        <begin position="38"/>
        <end position="265"/>
    </location>
</feature>
<dbReference type="SUPFAM" id="SSF102114">
    <property type="entry name" value="Radical SAM enzymes"/>
    <property type="match status" value="1"/>
</dbReference>
<feature type="binding site" evidence="12">
    <location>
        <position position="47"/>
    </location>
    <ligand>
        <name>GTP</name>
        <dbReference type="ChEBI" id="CHEBI:37565"/>
    </ligand>
</feature>
<dbReference type="InterPro" id="IPR010505">
    <property type="entry name" value="MoaA_twitch"/>
</dbReference>
<keyword evidence="6 12" id="KW-0408">Iron</keyword>
<keyword evidence="4 12" id="KW-0479">Metal-binding</keyword>
<keyword evidence="8 12" id="KW-0342">GTP-binding</keyword>
<dbReference type="PANTHER" id="PTHR22960">
    <property type="entry name" value="MOLYBDOPTERIN COFACTOR SYNTHESIS PROTEIN A"/>
    <property type="match status" value="1"/>
</dbReference>
<organism evidence="14 15">
    <name type="scientific">Rhodoferax sediminis</name>
    <dbReference type="NCBI Taxonomy" id="2509614"/>
    <lineage>
        <taxon>Bacteria</taxon>
        <taxon>Pseudomonadati</taxon>
        <taxon>Pseudomonadota</taxon>
        <taxon>Betaproteobacteria</taxon>
        <taxon>Burkholderiales</taxon>
        <taxon>Comamonadaceae</taxon>
        <taxon>Rhodoferax</taxon>
    </lineage>
</organism>
<evidence type="ECO:0000313" key="14">
    <source>
        <dbReference type="EMBL" id="QDL37498.1"/>
    </source>
</evidence>
<name>A0A515DAR3_9BURK</name>
<dbReference type="GO" id="GO:0005525">
    <property type="term" value="F:GTP binding"/>
    <property type="evidence" value="ECO:0007669"/>
    <property type="project" value="UniProtKB-UniRule"/>
</dbReference>
<dbReference type="GO" id="GO:0006777">
    <property type="term" value="P:Mo-molybdopterin cofactor biosynthetic process"/>
    <property type="evidence" value="ECO:0007669"/>
    <property type="project" value="UniProtKB-UniRule"/>
</dbReference>
<comment type="similarity">
    <text evidence="12">Belongs to the radical SAM superfamily. MoaA family.</text>
</comment>
<proteinExistence type="inferred from homology"/>
<dbReference type="RefSeq" id="WP_142818665.1">
    <property type="nucleotide sequence ID" value="NZ_CP035503.1"/>
</dbReference>
<dbReference type="Gene3D" id="3.20.20.70">
    <property type="entry name" value="Aldolase class I"/>
    <property type="match status" value="1"/>
</dbReference>
<dbReference type="Pfam" id="PF06463">
    <property type="entry name" value="Mob_synth_C"/>
    <property type="match status" value="1"/>
</dbReference>
<feature type="binding site" evidence="12">
    <location>
        <position position="61"/>
    </location>
    <ligand>
        <name>[4Fe-4S] cluster</name>
        <dbReference type="ChEBI" id="CHEBI:49883"/>
        <label>1</label>
        <note>4Fe-4S-S-AdoMet</note>
    </ligand>
</feature>
<gene>
    <name evidence="12 14" type="primary">moaA</name>
    <name evidence="14" type="ORF">EUB48_09630</name>
</gene>
<dbReference type="HAMAP" id="MF_01225_B">
    <property type="entry name" value="MoaA_B"/>
    <property type="match status" value="1"/>
</dbReference>
<dbReference type="NCBIfam" id="TIGR02666">
    <property type="entry name" value="moaA"/>
    <property type="match status" value="1"/>
</dbReference>